<evidence type="ECO:0000313" key="1">
    <source>
        <dbReference type="EMBL" id="SOO23478.1"/>
    </source>
</evidence>
<gene>
    <name evidence="1" type="ORF">XFF6991_280137</name>
</gene>
<comment type="caution">
    <text evidence="1">The sequence shown here is derived from an EMBL/GenBank/DDBJ whole genome shotgun (WGS) entry which is preliminary data.</text>
</comment>
<dbReference type="AlphaFoldDB" id="A0A7Z7IXN0"/>
<protein>
    <submittedName>
        <fullName evidence="1">Uncharacterized protein</fullName>
    </submittedName>
</protein>
<sequence>MKTMHSSCAAAELAAIVACDLKPDLQMALIRRGPVNGQTPEQAIEYASCVRDVCAAAVPGDDALAATYVAANTSLAEVERRLQSVSVLSMAFGLARDYEQQITVQEGELVNACPLAYRDPSHR</sequence>
<dbReference type="RefSeq" id="WP_227479510.1">
    <property type="nucleotide sequence ID" value="NZ_OCZC01000054.1"/>
</dbReference>
<name>A0A7Z7IXN0_XANCH</name>
<accession>A0A7Z7IXN0</accession>
<dbReference type="Proteomes" id="UP000234345">
    <property type="component" value="Unassembled WGS sequence"/>
</dbReference>
<reference evidence="1 2" key="1">
    <citation type="submission" date="2017-10" db="EMBL/GenBank/DDBJ databases">
        <authorList>
            <person name="Regsiter A."/>
            <person name="William W."/>
        </authorList>
    </citation>
    <scope>NUCLEOTIDE SEQUENCE [LARGE SCALE GENOMIC DNA]</scope>
    <source>
        <strain evidence="1 2">CFBP6991</strain>
    </source>
</reference>
<proteinExistence type="predicted"/>
<dbReference type="EMBL" id="OCZC01000054">
    <property type="protein sequence ID" value="SOO23478.1"/>
    <property type="molecule type" value="Genomic_DNA"/>
</dbReference>
<evidence type="ECO:0000313" key="2">
    <source>
        <dbReference type="Proteomes" id="UP000234345"/>
    </source>
</evidence>
<organism evidence="1 2">
    <name type="scientific">Xanthomonas campestris pv. phaseoli</name>
    <dbReference type="NCBI Taxonomy" id="317013"/>
    <lineage>
        <taxon>Bacteria</taxon>
        <taxon>Pseudomonadati</taxon>
        <taxon>Pseudomonadota</taxon>
        <taxon>Gammaproteobacteria</taxon>
        <taxon>Lysobacterales</taxon>
        <taxon>Lysobacteraceae</taxon>
        <taxon>Xanthomonas</taxon>
    </lineage>
</organism>